<dbReference type="Gene3D" id="1.10.150.520">
    <property type="match status" value="1"/>
</dbReference>
<evidence type="ECO:0000313" key="5">
    <source>
        <dbReference type="Proteomes" id="UP000624709"/>
    </source>
</evidence>
<evidence type="ECO:0000256" key="3">
    <source>
        <dbReference type="ARBA" id="ARBA00022842"/>
    </source>
</evidence>
<keyword evidence="2" id="KW-0378">Hydrolase</keyword>
<reference evidence="4 5" key="1">
    <citation type="submission" date="2021-01" db="EMBL/GenBank/DDBJ databases">
        <title>Whole genome shotgun sequence of Actinoplanes palleronii NBRC 14916.</title>
        <authorList>
            <person name="Komaki H."/>
            <person name="Tamura T."/>
        </authorList>
    </citation>
    <scope>NUCLEOTIDE SEQUENCE [LARGE SCALE GENOMIC DNA]</scope>
    <source>
        <strain evidence="4 5">NBRC 14916</strain>
    </source>
</reference>
<name>A0ABQ4BS57_9ACTN</name>
<proteinExistence type="predicted"/>
<evidence type="ECO:0000256" key="2">
    <source>
        <dbReference type="ARBA" id="ARBA00022801"/>
    </source>
</evidence>
<comment type="caution">
    <text evidence="4">The sequence shown here is derived from an EMBL/GenBank/DDBJ whole genome shotgun (WGS) entry which is preliminary data.</text>
</comment>
<dbReference type="InterPro" id="IPR051400">
    <property type="entry name" value="HAD-like_hydrolase"/>
</dbReference>
<dbReference type="EMBL" id="BOMS01000175">
    <property type="protein sequence ID" value="GIE73512.1"/>
    <property type="molecule type" value="Genomic_DNA"/>
</dbReference>
<protein>
    <submittedName>
        <fullName evidence="4">Haloacid dehalogenase</fullName>
    </submittedName>
</protein>
<keyword evidence="3" id="KW-0460">Magnesium</keyword>
<dbReference type="InterPro" id="IPR023214">
    <property type="entry name" value="HAD_sf"/>
</dbReference>
<keyword evidence="5" id="KW-1185">Reference proteome</keyword>
<organism evidence="4 5">
    <name type="scientific">Actinoplanes palleronii</name>
    <dbReference type="NCBI Taxonomy" id="113570"/>
    <lineage>
        <taxon>Bacteria</taxon>
        <taxon>Bacillati</taxon>
        <taxon>Actinomycetota</taxon>
        <taxon>Actinomycetes</taxon>
        <taxon>Micromonosporales</taxon>
        <taxon>Micromonosporaceae</taxon>
        <taxon>Actinoplanes</taxon>
    </lineage>
</organism>
<dbReference type="InterPro" id="IPR006439">
    <property type="entry name" value="HAD-SF_hydro_IA"/>
</dbReference>
<dbReference type="SFLD" id="SFLDG01129">
    <property type="entry name" value="C1.5:_HAD__Beta-PGM__Phosphata"/>
    <property type="match status" value="1"/>
</dbReference>
<evidence type="ECO:0000256" key="1">
    <source>
        <dbReference type="ARBA" id="ARBA00001946"/>
    </source>
</evidence>
<dbReference type="NCBIfam" id="TIGR01549">
    <property type="entry name" value="HAD-SF-IA-v1"/>
    <property type="match status" value="1"/>
</dbReference>
<dbReference type="SUPFAM" id="SSF56784">
    <property type="entry name" value="HAD-like"/>
    <property type="match status" value="1"/>
</dbReference>
<dbReference type="RefSeq" id="WP_203831090.1">
    <property type="nucleotide sequence ID" value="NZ_BAAATY010000066.1"/>
</dbReference>
<dbReference type="PANTHER" id="PTHR46470:SF4">
    <property type="entry name" value="5-AMINO-6-(5-PHOSPHO-D-RIBITYLAMINO)URACIL PHOSPHATASE YIGB"/>
    <property type="match status" value="1"/>
</dbReference>
<accession>A0ABQ4BS57</accession>
<dbReference type="Proteomes" id="UP000624709">
    <property type="component" value="Unassembled WGS sequence"/>
</dbReference>
<dbReference type="SFLD" id="SFLDS00003">
    <property type="entry name" value="Haloacid_Dehalogenase"/>
    <property type="match status" value="1"/>
</dbReference>
<dbReference type="Gene3D" id="3.40.50.1000">
    <property type="entry name" value="HAD superfamily/HAD-like"/>
    <property type="match status" value="1"/>
</dbReference>
<dbReference type="Pfam" id="PF13419">
    <property type="entry name" value="HAD_2"/>
    <property type="match status" value="1"/>
</dbReference>
<dbReference type="InterPro" id="IPR036412">
    <property type="entry name" value="HAD-like_sf"/>
</dbReference>
<evidence type="ECO:0000313" key="4">
    <source>
        <dbReference type="EMBL" id="GIE73512.1"/>
    </source>
</evidence>
<sequence length="217" mass="22854">MPLLLVDLDNTLIDRDAAFGSAVAVFLADHGLPAADVAWVMIADASGYTARDVLAAALTSRYRNAVPATAIKSLLDSGGADHARLADPTKDALLAARHDGWICVIVTNGRTAQQELKIRNTGLDRLVQGWVVSEEVGHKKPHPEIFRAAAALAAVSLADAWVVGDSPQADIGGAIALGLRSVWVSHGQSWNLDAYRPTHVAADVASAIHHALRGGRI</sequence>
<gene>
    <name evidence="4" type="ORF">Apa02nite_096200</name>
</gene>
<dbReference type="InterPro" id="IPR041492">
    <property type="entry name" value="HAD_2"/>
</dbReference>
<comment type="cofactor">
    <cofactor evidence="1">
        <name>Mg(2+)</name>
        <dbReference type="ChEBI" id="CHEBI:18420"/>
    </cofactor>
</comment>
<dbReference type="PANTHER" id="PTHR46470">
    <property type="entry name" value="N-ACYLNEURAMINATE-9-PHOSPHATASE"/>
    <property type="match status" value="1"/>
</dbReference>